<evidence type="ECO:0000313" key="7">
    <source>
        <dbReference type="Proteomes" id="UP000663870"/>
    </source>
</evidence>
<dbReference type="EMBL" id="CAJOAX010000228">
    <property type="protein sequence ID" value="CAF3544421.1"/>
    <property type="molecule type" value="Genomic_DNA"/>
</dbReference>
<dbReference type="Proteomes" id="UP000663823">
    <property type="component" value="Unassembled WGS sequence"/>
</dbReference>
<accession>A0A814G013</accession>
<protein>
    <submittedName>
        <fullName evidence="2">Uncharacterized protein</fullName>
    </submittedName>
</protein>
<evidence type="ECO:0000313" key="3">
    <source>
        <dbReference type="EMBL" id="CAF1055509.1"/>
    </source>
</evidence>
<dbReference type="EMBL" id="CAJNOT010001609">
    <property type="protein sequence ID" value="CAF1225062.1"/>
    <property type="molecule type" value="Genomic_DNA"/>
</dbReference>
<dbReference type="Proteomes" id="UP000663874">
    <property type="component" value="Unassembled WGS sequence"/>
</dbReference>
<evidence type="ECO:0000313" key="6">
    <source>
        <dbReference type="EMBL" id="CAF3590104.1"/>
    </source>
</evidence>
<dbReference type="EMBL" id="CAJNOO010000558">
    <property type="protein sequence ID" value="CAF0977618.1"/>
    <property type="molecule type" value="Genomic_DNA"/>
</dbReference>
<dbReference type="EMBL" id="CAJNOL010000295">
    <property type="protein sequence ID" value="CAF0989842.1"/>
    <property type="molecule type" value="Genomic_DNA"/>
</dbReference>
<dbReference type="EMBL" id="CAJOBE010000181">
    <property type="protein sequence ID" value="CAF3590104.1"/>
    <property type="molecule type" value="Genomic_DNA"/>
</dbReference>
<evidence type="ECO:0000313" key="5">
    <source>
        <dbReference type="EMBL" id="CAF3544421.1"/>
    </source>
</evidence>
<dbReference type="OrthoDB" id="10116226at2759"/>
<evidence type="ECO:0000313" key="4">
    <source>
        <dbReference type="EMBL" id="CAF1225062.1"/>
    </source>
</evidence>
<reference evidence="2" key="1">
    <citation type="submission" date="2021-02" db="EMBL/GenBank/DDBJ databases">
        <authorList>
            <person name="Nowell W R."/>
        </authorList>
    </citation>
    <scope>NUCLEOTIDE SEQUENCE</scope>
</reference>
<proteinExistence type="predicted"/>
<dbReference type="Proteomes" id="UP000663864">
    <property type="component" value="Unassembled WGS sequence"/>
</dbReference>
<dbReference type="Proteomes" id="UP000663870">
    <property type="component" value="Unassembled WGS sequence"/>
</dbReference>
<evidence type="ECO:0000313" key="1">
    <source>
        <dbReference type="EMBL" id="CAF0977618.1"/>
    </source>
</evidence>
<organism evidence="2 7">
    <name type="scientific">Rotaria sordida</name>
    <dbReference type="NCBI Taxonomy" id="392033"/>
    <lineage>
        <taxon>Eukaryota</taxon>
        <taxon>Metazoa</taxon>
        <taxon>Spiralia</taxon>
        <taxon>Gnathifera</taxon>
        <taxon>Rotifera</taxon>
        <taxon>Eurotatoria</taxon>
        <taxon>Bdelloidea</taxon>
        <taxon>Philodinida</taxon>
        <taxon>Philodinidae</taxon>
        <taxon>Rotaria</taxon>
    </lineage>
</organism>
<dbReference type="EMBL" id="CAJNOU010000646">
    <property type="protein sequence ID" value="CAF1055509.1"/>
    <property type="molecule type" value="Genomic_DNA"/>
</dbReference>
<name>A0A814G013_9BILA</name>
<dbReference type="Proteomes" id="UP000663882">
    <property type="component" value="Unassembled WGS sequence"/>
</dbReference>
<gene>
    <name evidence="6" type="ORF">FNK824_LOCUS2877</name>
    <name evidence="2" type="ORF">JXQ802_LOCUS13615</name>
    <name evidence="5" type="ORF">OTI717_LOCUS3971</name>
    <name evidence="1" type="ORF">RFH988_LOCUS12971</name>
    <name evidence="3" type="ORF">SEV965_LOCUS13569</name>
    <name evidence="4" type="ORF">ZHD862_LOCUS24068</name>
</gene>
<evidence type="ECO:0000313" key="2">
    <source>
        <dbReference type="EMBL" id="CAF0989842.1"/>
    </source>
</evidence>
<sequence length="100" mass="11736">MLYVQQFQHDRQNHSNEYQRLHSKANRNFLLCSNKYAEKLTQLSRSTTRPSTPNIGHERTRTLLILTRISSLASLNNTNNNDLSILNIVSEKFDFLKHSY</sequence>
<keyword evidence="7" id="KW-1185">Reference proteome</keyword>
<comment type="caution">
    <text evidence="2">The sequence shown here is derived from an EMBL/GenBank/DDBJ whole genome shotgun (WGS) entry which is preliminary data.</text>
</comment>
<dbReference type="Proteomes" id="UP000663889">
    <property type="component" value="Unassembled WGS sequence"/>
</dbReference>
<dbReference type="AlphaFoldDB" id="A0A814G013"/>